<dbReference type="SUPFAM" id="SSF51445">
    <property type="entry name" value="(Trans)glycosidases"/>
    <property type="match status" value="1"/>
</dbReference>
<keyword evidence="5" id="KW-1133">Transmembrane helix</keyword>
<name>A0AAV8ZJB4_9CUCU</name>
<dbReference type="GO" id="GO:0005975">
    <property type="term" value="P:carbohydrate metabolic process"/>
    <property type="evidence" value="ECO:0007669"/>
    <property type="project" value="InterPro"/>
</dbReference>
<keyword evidence="3 4" id="KW-0326">Glycosidase</keyword>
<evidence type="ECO:0000256" key="5">
    <source>
        <dbReference type="SAM" id="Phobius"/>
    </source>
</evidence>
<sequence>PTAIDNLTNKELQRFVSNNTLKFSERFNISTLFLDYEPSTWASREDYRTASSLICKLKVVNDTAERGVKLMEELNNKITKDANQKQFLLQVVKDYHDVESLVGTIGVGKDFSGVTCGNLSHCVIGDVSLEVTVTQDGFNITWQSNNTETEFKDCFDLKIGKVNWYGGPERKVQIWPLEKMVIDGNDAYILRTTDNIAVAERYWLNSKGAYIFVDERAPLFVDQNNEKPGQVCFISKVSDVYLNRKRNILHYTVILKEDPKQAHLHAINNFLGKPSGYPDEKMIKEPIWTTWAKYKRLINDNSVLSFAQDIRDHKFEAGQLEIDDAWEVSYFIKDKSGSTRGSWWDSNDTQQIDFTNPKAAEWFSARLKKLQVNPGIDSFKFDAGESNYGPQPAVYNNDVDIELAPNILSEDYLRTCSKFGSLVEVRSAWRTQDLPMFVRMLDKDSNWGNSNGLYTLITTLLQMNMNGYTMVLPDMIGGNGYGDPPSAELIIRWTQANTFMPSMQFSYLPWDITSEKFDSVEIVRKFVNLHANYSSKIVEAMNASVKNGSPVNPPIWWIDPTDSLALASDDEFLLGDSILVAPVIIEGAVSRNIYLPKGNWKDGNNGTVYKGPITLKNYSAPIDVLPYFIFNGAGNIAIHFSVKEIFLSLCTMYFIFLIK</sequence>
<evidence type="ECO:0000259" key="6">
    <source>
        <dbReference type="Pfam" id="PF01055"/>
    </source>
</evidence>
<proteinExistence type="inferred from homology"/>
<accession>A0AAV8ZJB4</accession>
<dbReference type="Pfam" id="PF21365">
    <property type="entry name" value="Glyco_hydro_31_3rd"/>
    <property type="match status" value="1"/>
</dbReference>
<feature type="non-terminal residue" evidence="8">
    <location>
        <position position="1"/>
    </location>
</feature>
<dbReference type="InterPro" id="IPR048395">
    <property type="entry name" value="Glyco_hydro_31_C"/>
</dbReference>
<dbReference type="InterPro" id="IPR050985">
    <property type="entry name" value="Alpha-glycosidase_related"/>
</dbReference>
<dbReference type="GO" id="GO:0004553">
    <property type="term" value="F:hydrolase activity, hydrolyzing O-glycosyl compounds"/>
    <property type="evidence" value="ECO:0007669"/>
    <property type="project" value="InterPro"/>
</dbReference>
<dbReference type="AlphaFoldDB" id="A0AAV8ZJB4"/>
<keyword evidence="9" id="KW-1185">Reference proteome</keyword>
<evidence type="ECO:0000313" key="9">
    <source>
        <dbReference type="Proteomes" id="UP001162156"/>
    </source>
</evidence>
<reference evidence="8" key="1">
    <citation type="journal article" date="2023" name="Insect Mol. Biol.">
        <title>Genome sequencing provides insights into the evolution of gene families encoding plant cell wall-degrading enzymes in longhorned beetles.</title>
        <authorList>
            <person name="Shin N.R."/>
            <person name="Okamura Y."/>
            <person name="Kirsch R."/>
            <person name="Pauchet Y."/>
        </authorList>
    </citation>
    <scope>NUCLEOTIDE SEQUENCE</scope>
    <source>
        <strain evidence="8">RBIC_L_NR</strain>
    </source>
</reference>
<evidence type="ECO:0000256" key="4">
    <source>
        <dbReference type="RuleBase" id="RU361185"/>
    </source>
</evidence>
<evidence type="ECO:0000256" key="3">
    <source>
        <dbReference type="ARBA" id="ARBA00023295"/>
    </source>
</evidence>
<comment type="caution">
    <text evidence="8">The sequence shown here is derived from an EMBL/GenBank/DDBJ whole genome shotgun (WGS) entry which is preliminary data.</text>
</comment>
<protein>
    <submittedName>
        <fullName evidence="8">Uncharacterized protein</fullName>
    </submittedName>
</protein>
<dbReference type="Pfam" id="PF01055">
    <property type="entry name" value="Glyco_hydro_31_2nd"/>
    <property type="match status" value="1"/>
</dbReference>
<dbReference type="InterPro" id="IPR017853">
    <property type="entry name" value="GH"/>
</dbReference>
<dbReference type="InterPro" id="IPR013780">
    <property type="entry name" value="Glyco_hydro_b"/>
</dbReference>
<dbReference type="PANTHER" id="PTHR43053">
    <property type="entry name" value="GLYCOSIDASE FAMILY 31"/>
    <property type="match status" value="1"/>
</dbReference>
<dbReference type="PANTHER" id="PTHR43053:SF4">
    <property type="entry name" value="MYOGENESIS-REGULATING GLYCOSIDASE"/>
    <property type="match status" value="1"/>
</dbReference>
<feature type="transmembrane region" description="Helical" evidence="5">
    <location>
        <begin position="636"/>
        <end position="658"/>
    </location>
</feature>
<dbReference type="InterPro" id="IPR000322">
    <property type="entry name" value="Glyco_hydro_31_TIM"/>
</dbReference>
<dbReference type="Gene3D" id="2.60.40.1180">
    <property type="entry name" value="Golgi alpha-mannosidase II"/>
    <property type="match status" value="1"/>
</dbReference>
<keyword evidence="5" id="KW-0812">Transmembrane</keyword>
<dbReference type="Proteomes" id="UP001162156">
    <property type="component" value="Unassembled WGS sequence"/>
</dbReference>
<dbReference type="SUPFAM" id="SSF51011">
    <property type="entry name" value="Glycosyl hydrolase domain"/>
    <property type="match status" value="1"/>
</dbReference>
<dbReference type="CDD" id="cd06592">
    <property type="entry name" value="GH31_NET37"/>
    <property type="match status" value="1"/>
</dbReference>
<keyword evidence="2 4" id="KW-0378">Hydrolase</keyword>
<evidence type="ECO:0000259" key="7">
    <source>
        <dbReference type="Pfam" id="PF21365"/>
    </source>
</evidence>
<organism evidence="8 9">
    <name type="scientific">Rhamnusium bicolor</name>
    <dbReference type="NCBI Taxonomy" id="1586634"/>
    <lineage>
        <taxon>Eukaryota</taxon>
        <taxon>Metazoa</taxon>
        <taxon>Ecdysozoa</taxon>
        <taxon>Arthropoda</taxon>
        <taxon>Hexapoda</taxon>
        <taxon>Insecta</taxon>
        <taxon>Pterygota</taxon>
        <taxon>Neoptera</taxon>
        <taxon>Endopterygota</taxon>
        <taxon>Coleoptera</taxon>
        <taxon>Polyphaga</taxon>
        <taxon>Cucujiformia</taxon>
        <taxon>Chrysomeloidea</taxon>
        <taxon>Cerambycidae</taxon>
        <taxon>Lepturinae</taxon>
        <taxon>Rhagiini</taxon>
        <taxon>Rhamnusium</taxon>
    </lineage>
</organism>
<gene>
    <name evidence="8" type="ORF">NQ314_005377</name>
</gene>
<evidence type="ECO:0000256" key="2">
    <source>
        <dbReference type="ARBA" id="ARBA00022801"/>
    </source>
</evidence>
<evidence type="ECO:0000313" key="8">
    <source>
        <dbReference type="EMBL" id="KAJ8963796.1"/>
    </source>
</evidence>
<comment type="similarity">
    <text evidence="1 4">Belongs to the glycosyl hydrolase 31 family.</text>
</comment>
<keyword evidence="5" id="KW-0472">Membrane</keyword>
<evidence type="ECO:0000256" key="1">
    <source>
        <dbReference type="ARBA" id="ARBA00007806"/>
    </source>
</evidence>
<feature type="domain" description="Glycosyl hydrolase family 31 C-terminal" evidence="7">
    <location>
        <begin position="548"/>
        <end position="632"/>
    </location>
</feature>
<dbReference type="EMBL" id="JANEYF010001486">
    <property type="protein sequence ID" value="KAJ8963796.1"/>
    <property type="molecule type" value="Genomic_DNA"/>
</dbReference>
<feature type="domain" description="Glycoside hydrolase family 31 TIM barrel" evidence="6">
    <location>
        <begin position="318"/>
        <end position="529"/>
    </location>
</feature>
<dbReference type="Gene3D" id="3.20.20.80">
    <property type="entry name" value="Glycosidases"/>
    <property type="match status" value="1"/>
</dbReference>